<organism evidence="3 4">
    <name type="scientific">Halomonas binhaiensis</name>
    <dbReference type="NCBI Taxonomy" id="2562282"/>
    <lineage>
        <taxon>Bacteria</taxon>
        <taxon>Pseudomonadati</taxon>
        <taxon>Pseudomonadota</taxon>
        <taxon>Gammaproteobacteria</taxon>
        <taxon>Oceanospirillales</taxon>
        <taxon>Halomonadaceae</taxon>
        <taxon>Halomonas</taxon>
    </lineage>
</organism>
<dbReference type="KEGG" id="hbh:E4T21_08405"/>
<gene>
    <name evidence="3" type="ORF">E4T21_08405</name>
</gene>
<dbReference type="Pfam" id="PF04264">
    <property type="entry name" value="YceI"/>
    <property type="match status" value="1"/>
</dbReference>
<dbReference type="PANTHER" id="PTHR34406">
    <property type="entry name" value="PROTEIN YCEI"/>
    <property type="match status" value="1"/>
</dbReference>
<dbReference type="Gene3D" id="2.40.128.110">
    <property type="entry name" value="Lipid/polyisoprenoid-binding, YceI-like"/>
    <property type="match status" value="1"/>
</dbReference>
<evidence type="ECO:0000313" key="4">
    <source>
        <dbReference type="Proteomes" id="UP000324285"/>
    </source>
</evidence>
<dbReference type="Proteomes" id="UP000324285">
    <property type="component" value="Chromosome"/>
</dbReference>
<reference evidence="3" key="1">
    <citation type="submission" date="2021-02" db="EMBL/GenBank/DDBJ databases">
        <title>Strain Y2R2, a novel species of the genus Halomonas.</title>
        <authorList>
            <person name="Huang H."/>
        </authorList>
    </citation>
    <scope>NUCLEOTIDE SEQUENCE</scope>
    <source>
        <strain evidence="3">Y2R2</strain>
    </source>
</reference>
<evidence type="ECO:0000256" key="1">
    <source>
        <dbReference type="SAM" id="SignalP"/>
    </source>
</evidence>
<dbReference type="RefSeq" id="WP_149284574.1">
    <property type="nucleotide sequence ID" value="NZ_CP038437.2"/>
</dbReference>
<keyword evidence="4" id="KW-1185">Reference proteome</keyword>
<feature type="domain" description="Lipid/polyisoprenoid-binding YceI-like" evidence="2">
    <location>
        <begin position="24"/>
        <end position="190"/>
    </location>
</feature>
<dbReference type="NCBIfam" id="NF002994">
    <property type="entry name" value="PRK03757.1"/>
    <property type="match status" value="1"/>
</dbReference>
<sequence length="192" mass="20885">MKKIAIAALSATALFPLAQAQAADYQIDTEGQHAFVNFKISHLGFSYILGSFESFDGTFSYDPENLEDSAANIEVDVTSLTTNHAERDKHILSADFLDASEYPTATFTSTGFEPTGDNEGVLTGDLTLHGVTNTIEMPVTLLGEGDDPWGGYRAGFEGSTELNLGDYDIDMSKFPEGMRSLELYVTFEGVRQ</sequence>
<evidence type="ECO:0000259" key="2">
    <source>
        <dbReference type="SMART" id="SM00867"/>
    </source>
</evidence>
<dbReference type="AlphaFoldDB" id="A0A5C1NG01"/>
<keyword evidence="1" id="KW-0732">Signal</keyword>
<accession>A0A5C1NG01</accession>
<dbReference type="SUPFAM" id="SSF101874">
    <property type="entry name" value="YceI-like"/>
    <property type="match status" value="1"/>
</dbReference>
<dbReference type="OrthoDB" id="9811006at2"/>
<name>A0A5C1NG01_9GAMM</name>
<dbReference type="EMBL" id="CP038437">
    <property type="protein sequence ID" value="QEM81563.1"/>
    <property type="molecule type" value="Genomic_DNA"/>
</dbReference>
<dbReference type="InterPro" id="IPR007372">
    <property type="entry name" value="Lipid/polyisoprenoid-bd_YceI"/>
</dbReference>
<evidence type="ECO:0000313" key="3">
    <source>
        <dbReference type="EMBL" id="QEM81563.1"/>
    </source>
</evidence>
<protein>
    <submittedName>
        <fullName evidence="3">YceI family protein</fullName>
    </submittedName>
</protein>
<dbReference type="SMART" id="SM00867">
    <property type="entry name" value="YceI"/>
    <property type="match status" value="1"/>
</dbReference>
<dbReference type="InterPro" id="IPR036761">
    <property type="entry name" value="TTHA0802/YceI-like_sf"/>
</dbReference>
<feature type="chain" id="PRO_5022820850" evidence="1">
    <location>
        <begin position="23"/>
        <end position="192"/>
    </location>
</feature>
<dbReference type="PANTHER" id="PTHR34406:SF1">
    <property type="entry name" value="PROTEIN YCEI"/>
    <property type="match status" value="1"/>
</dbReference>
<proteinExistence type="predicted"/>
<feature type="signal peptide" evidence="1">
    <location>
        <begin position="1"/>
        <end position="22"/>
    </location>
</feature>